<accession>A0ABD1Q6Y6</accession>
<dbReference type="Gene3D" id="4.10.60.10">
    <property type="entry name" value="Zinc finger, CCHC-type"/>
    <property type="match status" value="1"/>
</dbReference>
<evidence type="ECO:0000256" key="6">
    <source>
        <dbReference type="PROSITE-ProRule" id="PRU00047"/>
    </source>
</evidence>
<dbReference type="PROSITE" id="PS50158">
    <property type="entry name" value="ZF_CCHC"/>
    <property type="match status" value="1"/>
</dbReference>
<feature type="domain" description="RING-type" evidence="8">
    <location>
        <begin position="217"/>
        <end position="255"/>
    </location>
</feature>
<gene>
    <name evidence="11" type="ORF">Adt_40067</name>
</gene>
<dbReference type="PROSITE" id="PS51282">
    <property type="entry name" value="DWNN"/>
    <property type="match status" value="1"/>
</dbReference>
<dbReference type="PANTHER" id="PTHR15439:SF11">
    <property type="entry name" value="E3 UBIQUITIN LIGASE PQT3-LIKE ISOFORM X1"/>
    <property type="match status" value="1"/>
</dbReference>
<dbReference type="Gene3D" id="3.30.40.10">
    <property type="entry name" value="Zinc/RING finger domain, C3HC4 (zinc finger)"/>
    <property type="match status" value="1"/>
</dbReference>
<evidence type="ECO:0000313" key="12">
    <source>
        <dbReference type="Proteomes" id="UP001604336"/>
    </source>
</evidence>
<proteinExistence type="predicted"/>
<feature type="domain" description="DWNN" evidence="10">
    <location>
        <begin position="3"/>
        <end position="81"/>
    </location>
</feature>
<dbReference type="SMART" id="SM00184">
    <property type="entry name" value="RING"/>
    <property type="match status" value="1"/>
</dbReference>
<evidence type="ECO:0000313" key="11">
    <source>
        <dbReference type="EMBL" id="KAL2471931.1"/>
    </source>
</evidence>
<dbReference type="Pfam" id="PF00098">
    <property type="entry name" value="zf-CCHC"/>
    <property type="match status" value="1"/>
</dbReference>
<dbReference type="GO" id="GO:0008270">
    <property type="term" value="F:zinc ion binding"/>
    <property type="evidence" value="ECO:0007669"/>
    <property type="project" value="UniProtKB-KW"/>
</dbReference>
<comment type="subcellular location">
    <subcellularLocation>
        <location evidence="1">Nucleus</location>
    </subcellularLocation>
</comment>
<feature type="region of interest" description="Disordered" evidence="7">
    <location>
        <begin position="720"/>
        <end position="755"/>
    </location>
</feature>
<dbReference type="Proteomes" id="UP001604336">
    <property type="component" value="Unassembled WGS sequence"/>
</dbReference>
<organism evidence="11 12">
    <name type="scientific">Abeliophyllum distichum</name>
    <dbReference type="NCBI Taxonomy" id="126358"/>
    <lineage>
        <taxon>Eukaryota</taxon>
        <taxon>Viridiplantae</taxon>
        <taxon>Streptophyta</taxon>
        <taxon>Embryophyta</taxon>
        <taxon>Tracheophyta</taxon>
        <taxon>Spermatophyta</taxon>
        <taxon>Magnoliopsida</taxon>
        <taxon>eudicotyledons</taxon>
        <taxon>Gunneridae</taxon>
        <taxon>Pentapetalae</taxon>
        <taxon>asterids</taxon>
        <taxon>lamiids</taxon>
        <taxon>Lamiales</taxon>
        <taxon>Oleaceae</taxon>
        <taxon>Forsythieae</taxon>
        <taxon>Abeliophyllum</taxon>
    </lineage>
</organism>
<keyword evidence="3 6" id="KW-0863">Zinc-finger</keyword>
<dbReference type="GO" id="GO:0005634">
    <property type="term" value="C:nucleus"/>
    <property type="evidence" value="ECO:0007669"/>
    <property type="project" value="UniProtKB-SubCell"/>
</dbReference>
<evidence type="ECO:0000259" key="9">
    <source>
        <dbReference type="PROSITE" id="PS50158"/>
    </source>
</evidence>
<feature type="compositionally biased region" description="Basic residues" evidence="7">
    <location>
        <begin position="737"/>
        <end position="748"/>
    </location>
</feature>
<evidence type="ECO:0000256" key="4">
    <source>
        <dbReference type="ARBA" id="ARBA00022833"/>
    </source>
</evidence>
<evidence type="ECO:0000256" key="2">
    <source>
        <dbReference type="ARBA" id="ARBA00022723"/>
    </source>
</evidence>
<keyword evidence="4" id="KW-0862">Zinc</keyword>
<evidence type="ECO:0000256" key="3">
    <source>
        <dbReference type="ARBA" id="ARBA00022771"/>
    </source>
</evidence>
<evidence type="ECO:0000256" key="1">
    <source>
        <dbReference type="ARBA" id="ARBA00004123"/>
    </source>
</evidence>
<dbReference type="InterPro" id="IPR001841">
    <property type="entry name" value="Znf_RING"/>
</dbReference>
<dbReference type="InterPro" id="IPR033489">
    <property type="entry name" value="RBBP6"/>
</dbReference>
<dbReference type="PROSITE" id="PS50089">
    <property type="entry name" value="ZF_RING_2"/>
    <property type="match status" value="1"/>
</dbReference>
<dbReference type="SMART" id="SM00343">
    <property type="entry name" value="ZnF_C2HC"/>
    <property type="match status" value="1"/>
</dbReference>
<feature type="domain" description="CCHC-type" evidence="9">
    <location>
        <begin position="441"/>
        <end position="455"/>
    </location>
</feature>
<dbReference type="InterPro" id="IPR001878">
    <property type="entry name" value="Znf_CCHC"/>
</dbReference>
<dbReference type="SMART" id="SM01180">
    <property type="entry name" value="DWNN"/>
    <property type="match status" value="1"/>
</dbReference>
<keyword evidence="12" id="KW-1185">Reference proteome</keyword>
<comment type="caution">
    <text evidence="11">The sequence shown here is derived from an EMBL/GenBank/DDBJ whole genome shotgun (WGS) entry which is preliminary data.</text>
</comment>
<protein>
    <submittedName>
        <fullName evidence="11">E3 ubiquitin ligase PQT3-like</fullName>
    </submittedName>
</protein>
<keyword evidence="5" id="KW-0539">Nucleus</keyword>
<evidence type="ECO:0000256" key="7">
    <source>
        <dbReference type="SAM" id="MobiDB-lite"/>
    </source>
</evidence>
<evidence type="ECO:0000259" key="10">
    <source>
        <dbReference type="PROSITE" id="PS51282"/>
    </source>
</evidence>
<feature type="compositionally biased region" description="Basic residues" evidence="7">
    <location>
        <begin position="675"/>
        <end position="690"/>
    </location>
</feature>
<dbReference type="Pfam" id="PF13923">
    <property type="entry name" value="zf-C3HC4_2"/>
    <property type="match status" value="1"/>
</dbReference>
<evidence type="ECO:0000259" key="8">
    <source>
        <dbReference type="PROSITE" id="PS50089"/>
    </source>
</evidence>
<evidence type="ECO:0000256" key="5">
    <source>
        <dbReference type="ARBA" id="ARBA00023242"/>
    </source>
</evidence>
<sequence>MSIRFKFRSSVNFDTVDIDSRESISVRELRSKILSGKTLGAAKQQQHDFDLVFLDADSGQDYKDDDIQIPSGSSVIVKRVPAGTAPSVMVPIETVKDLGMKDSCQKNLAIKPAYEFDDFGADFCPTPDADSPDFDLEFDNNNFWSSEKEDITGLRLGCRKLESSDLSQAPPRASNQNGNERNILQEPIVEEQMKMAKLSTANFVALQNSNFPFELKCSLCNTFFKDAVMIPCCQHSFCEKCIRLALIEKGRCPKCFSSKCKVEDLLPNLSLRQAIEHCLESQMLDAALDNAMEKYAPDGESGIQVKKDGSCALTVVQRELELPQSSSATGIGSNQIFMESYNEPVLRRNTTYRRSDNHVSIVGGNGDSRSALPSKKEKAKQIDLVRGGYTHHANKQRGFEDFAPPADFQGENQPSDIPRVHIHDEGGERNFLAHGGGGRNCYTCGSPDHLMRDCPLASNPHPFQPGNGAFHGGVPGYPPPYWNGSMLPFRPYANMYSNPAMMPFNVSMVPVTPFAVPPYIPSMGVGLHGPGGNMGIGGMGPPGGNRAERPPYSNLELLHFEHRKKHSNENLGREKFHEEEDSHECRRDNKPDKTHQYRSQKEKEHSLSQSEDSFTRRSHRKNQHDKYMDSDIRYVEERLEKSSRSAALRDKRGHHSERSNSGIEEMSNSSERYNERRHKDHHGESKHHKRVECDSDSSLGRYPLQKDVLRRDVFDARGSHVNRRRECKERDLDHDSRHSRHFTKHSRHEQHDDKWQMVSGSNDYIDEYRHHKRKRVY</sequence>
<dbReference type="InterPro" id="IPR014891">
    <property type="entry name" value="DWNN_domain"/>
</dbReference>
<feature type="compositionally biased region" description="Basic and acidic residues" evidence="7">
    <location>
        <begin position="720"/>
        <end position="736"/>
    </location>
</feature>
<feature type="region of interest" description="Disordered" evidence="7">
    <location>
        <begin position="565"/>
        <end position="700"/>
    </location>
</feature>
<dbReference type="CDD" id="cd16620">
    <property type="entry name" value="vRING-HC-C4C4_RBBP6"/>
    <property type="match status" value="1"/>
</dbReference>
<name>A0ABD1Q6Y6_9LAMI</name>
<dbReference type="EMBL" id="JBFOLK010000012">
    <property type="protein sequence ID" value="KAL2471931.1"/>
    <property type="molecule type" value="Genomic_DNA"/>
</dbReference>
<dbReference type="PANTHER" id="PTHR15439">
    <property type="entry name" value="RETINOBLASTOMA-BINDING PROTEIN 6"/>
    <property type="match status" value="1"/>
</dbReference>
<dbReference type="InterPro" id="IPR013083">
    <property type="entry name" value="Znf_RING/FYVE/PHD"/>
</dbReference>
<dbReference type="PROSITE" id="PS00518">
    <property type="entry name" value="ZF_RING_1"/>
    <property type="match status" value="1"/>
</dbReference>
<dbReference type="SUPFAM" id="SSF57850">
    <property type="entry name" value="RING/U-box"/>
    <property type="match status" value="1"/>
</dbReference>
<dbReference type="AlphaFoldDB" id="A0ABD1Q6Y6"/>
<keyword evidence="2" id="KW-0479">Metal-binding</keyword>
<dbReference type="InterPro" id="IPR017907">
    <property type="entry name" value="Znf_RING_CS"/>
</dbReference>
<feature type="compositionally biased region" description="Polar residues" evidence="7">
    <location>
        <begin position="659"/>
        <end position="671"/>
    </location>
</feature>
<reference evidence="12" key="1">
    <citation type="submission" date="2024-07" db="EMBL/GenBank/DDBJ databases">
        <title>Two chromosome-level genome assemblies of Korean endemic species Abeliophyllum distichum and Forsythia ovata (Oleaceae).</title>
        <authorList>
            <person name="Jang H."/>
        </authorList>
    </citation>
    <scope>NUCLEOTIDE SEQUENCE [LARGE SCALE GENOMIC DNA]</scope>
</reference>
<dbReference type="Gene3D" id="3.10.20.90">
    <property type="entry name" value="Phosphatidylinositol 3-kinase Catalytic Subunit, Chain A, domain 1"/>
    <property type="match status" value="1"/>
</dbReference>
<dbReference type="Pfam" id="PF08783">
    <property type="entry name" value="DWNN"/>
    <property type="match status" value="1"/>
</dbReference>
<feature type="compositionally biased region" description="Basic and acidic residues" evidence="7">
    <location>
        <begin position="567"/>
        <end position="606"/>
    </location>
</feature>
<feature type="compositionally biased region" description="Basic and acidic residues" evidence="7">
    <location>
        <begin position="624"/>
        <end position="650"/>
    </location>
</feature>
<feature type="region of interest" description="Disordered" evidence="7">
    <location>
        <begin position="357"/>
        <end position="379"/>
    </location>
</feature>